<evidence type="ECO:0000256" key="1">
    <source>
        <dbReference type="SAM" id="SignalP"/>
    </source>
</evidence>
<dbReference type="AlphaFoldDB" id="A0AA46TIL0"/>
<dbReference type="Proteomes" id="UP001164390">
    <property type="component" value="Chromosome"/>
</dbReference>
<dbReference type="KEGG" id="sgrg:L0C25_00165"/>
<feature type="chain" id="PRO_5041296068" evidence="1">
    <location>
        <begin position="29"/>
        <end position="786"/>
    </location>
</feature>
<sequence length="786" mass="84919">MRPTRKHALFTAIAAGAVCATTLSPAHADDSAGSADLPDGWVPIGSNVETGIARVHVLDNGTVVAAGSSDQSRTTIFVRTPNARKWKREGPGGRCTNRSSVSDGRRVLVVSNCWDKFDSWNRADLWSPGDGWSKHKVPDAGPIWSAADGRLGFGRSVAMRNGKRVRLPKAPVKPIAMAGANKGVVYALGAVKKRIVITRSKGGARWSKPHLVRRAKDHYQAKQARLVATRSGDVAVVSSTRVLTRKAGKKKWSTTVIRPRGRRSFDESVVVASGKRRFTANWSESGKNADGKRRWWIRSRNIGAAGKAGPIADVDTLRSLGGDVYPWLRADVNHAGDIALGYVAKGKRVDEAALVVREDGDWSEPITMSHDLAKNASVGIDDGGCVVGLADIEEAPEAIAGPSCSVADPVTDDRTLLPAPTPITGVSKGDVVDVRAAQTQGSTLHAGVTVQMPGYPGRKHLYLTKRKTDGTNTALHRVKDPTGTYKSCWFTALEPTGSSAVARYSCGKEFGKHRSYMASWNPGKGWSKPVAATFSKAYGDLDGKLLVRRSTKRFGLYDPATGKIRSFPAPPVALNVRVGVRLGDDGTVLAFDDGNHYAIYDGKWSKKKRTPLNGSMDYSTDWYYNGGTLVAYDVGAYRIRRDDGTWTPRRKTKGFPDVTVLSDGRVVQVQDESCDGGSRISLREFDRDTGKLQPGATRTSCGQLSYRSLLLGDDGDVLATAHSALYRYDSAYYLSSADAQWSDAYAMDETAFDTETAPIGDRRFATTVNDVPYLGSSGVAVWDFAP</sequence>
<dbReference type="SUPFAM" id="SSF50969">
    <property type="entry name" value="YVTN repeat-like/Quinoprotein amine dehydrogenase"/>
    <property type="match status" value="1"/>
</dbReference>
<dbReference type="InterPro" id="IPR011044">
    <property type="entry name" value="Quino_amine_DH_bsu"/>
</dbReference>
<feature type="signal peptide" evidence="1">
    <location>
        <begin position="1"/>
        <end position="28"/>
    </location>
</feature>
<dbReference type="RefSeq" id="WP_271634354.1">
    <property type="nucleotide sequence ID" value="NZ_CP094970.1"/>
</dbReference>
<keyword evidence="1" id="KW-0732">Signal</keyword>
<evidence type="ECO:0000313" key="2">
    <source>
        <dbReference type="EMBL" id="UYM05539.1"/>
    </source>
</evidence>
<name>A0AA46TIL0_9ACTN</name>
<organism evidence="2 3">
    <name type="scientific">Solicola gregarius</name>
    <dbReference type="NCBI Taxonomy" id="2908642"/>
    <lineage>
        <taxon>Bacteria</taxon>
        <taxon>Bacillati</taxon>
        <taxon>Actinomycetota</taxon>
        <taxon>Actinomycetes</taxon>
        <taxon>Propionibacteriales</taxon>
        <taxon>Nocardioidaceae</taxon>
        <taxon>Solicola</taxon>
    </lineage>
</organism>
<reference evidence="2" key="1">
    <citation type="submission" date="2022-01" db="EMBL/GenBank/DDBJ databases">
        <title>Nocardioidaceae gen. sp. A5X3R13.</title>
        <authorList>
            <person name="Lopez Marin M.A."/>
            <person name="Uhlik O."/>
        </authorList>
    </citation>
    <scope>NUCLEOTIDE SEQUENCE</scope>
    <source>
        <strain evidence="2">A5X3R13</strain>
    </source>
</reference>
<proteinExistence type="predicted"/>
<keyword evidence="3" id="KW-1185">Reference proteome</keyword>
<accession>A0AA46TIL0</accession>
<dbReference type="EMBL" id="CP094970">
    <property type="protein sequence ID" value="UYM05539.1"/>
    <property type="molecule type" value="Genomic_DNA"/>
</dbReference>
<protein>
    <submittedName>
        <fullName evidence="2">Uncharacterized protein</fullName>
    </submittedName>
</protein>
<evidence type="ECO:0000313" key="3">
    <source>
        <dbReference type="Proteomes" id="UP001164390"/>
    </source>
</evidence>
<gene>
    <name evidence="2" type="ORF">L0C25_00165</name>
</gene>